<evidence type="ECO:0000313" key="2">
    <source>
        <dbReference type="Proteomes" id="UP000823633"/>
    </source>
</evidence>
<proteinExistence type="predicted"/>
<gene>
    <name evidence="1" type="ORF">IAC42_05990</name>
</gene>
<accession>A0A9D9H9V8</accession>
<dbReference type="InterPro" id="IPR032585">
    <property type="entry name" value="DUF4912"/>
</dbReference>
<dbReference type="AlphaFoldDB" id="A0A9D9H9V8"/>
<reference evidence="1" key="1">
    <citation type="submission" date="2020-10" db="EMBL/GenBank/DDBJ databases">
        <authorList>
            <person name="Gilroy R."/>
        </authorList>
    </citation>
    <scope>NUCLEOTIDE SEQUENCE</scope>
    <source>
        <strain evidence="1">11167</strain>
    </source>
</reference>
<protein>
    <submittedName>
        <fullName evidence="1">DUF4912 domain-containing protein</fullName>
    </submittedName>
</protein>
<comment type="caution">
    <text evidence="1">The sequence shown here is derived from an EMBL/GenBank/DDBJ whole genome shotgun (WGS) entry which is preliminary data.</text>
</comment>
<dbReference type="Proteomes" id="UP000823633">
    <property type="component" value="Unassembled WGS sequence"/>
</dbReference>
<dbReference type="Pfam" id="PF16258">
    <property type="entry name" value="DUF4912"/>
    <property type="match status" value="1"/>
</dbReference>
<organism evidence="1 2">
    <name type="scientific">Candidatus Aphodenecus pullistercoris</name>
    <dbReference type="NCBI Taxonomy" id="2840669"/>
    <lineage>
        <taxon>Bacteria</taxon>
        <taxon>Pseudomonadati</taxon>
        <taxon>Spirochaetota</taxon>
        <taxon>Spirochaetia</taxon>
        <taxon>Spirochaetales</taxon>
        <taxon>Candidatus Aphodenecus</taxon>
    </lineage>
</organism>
<evidence type="ECO:0000313" key="1">
    <source>
        <dbReference type="EMBL" id="MBO8443294.1"/>
    </source>
</evidence>
<reference evidence="1" key="2">
    <citation type="journal article" date="2021" name="PeerJ">
        <title>Extensive microbial diversity within the chicken gut microbiome revealed by metagenomics and culture.</title>
        <authorList>
            <person name="Gilroy R."/>
            <person name="Ravi A."/>
            <person name="Getino M."/>
            <person name="Pursley I."/>
            <person name="Horton D.L."/>
            <person name="Alikhan N.F."/>
            <person name="Baker D."/>
            <person name="Gharbi K."/>
            <person name="Hall N."/>
            <person name="Watson M."/>
            <person name="Adriaenssens E.M."/>
            <person name="Foster-Nyarko E."/>
            <person name="Jarju S."/>
            <person name="Secka A."/>
            <person name="Antonio M."/>
            <person name="Oren A."/>
            <person name="Chaudhuri R.R."/>
            <person name="La Ragione R."/>
            <person name="Hildebrand F."/>
            <person name="Pallen M.J."/>
        </authorList>
    </citation>
    <scope>NUCLEOTIDE SEQUENCE</scope>
    <source>
        <strain evidence="1">11167</strain>
    </source>
</reference>
<sequence length="239" mass="26910">MVLIKIESLSRKELEHIALQEGVAQAPEMSRDELIDVLKDIYDDESGDDEQGEANIQRRFVTWLTDYRGDGSELTSLPGVEELPESYNGTSIHVMMKNPTWLYCYWSLSPLDVEHFSGEGSWRLLLHVTLNDTDGSLLDSYDIAVDGGDSEWNINISANHGTAMVSLEVELADKSRRTLARSVRVPLVSCYWLEHPDEMAQDADLLRRQLGLLTNREGGTIVCETVDRIVEKLKEEGIA</sequence>
<name>A0A9D9H9V8_9SPIR</name>
<dbReference type="EMBL" id="JADIMU010000039">
    <property type="protein sequence ID" value="MBO8443294.1"/>
    <property type="molecule type" value="Genomic_DNA"/>
</dbReference>